<organism evidence="1 2">
    <name type="scientific">Ceriporiopsis subvermispora (strain B)</name>
    <name type="common">White-rot fungus</name>
    <name type="synonym">Gelatoporia subvermispora</name>
    <dbReference type="NCBI Taxonomy" id="914234"/>
    <lineage>
        <taxon>Eukaryota</taxon>
        <taxon>Fungi</taxon>
        <taxon>Dikarya</taxon>
        <taxon>Basidiomycota</taxon>
        <taxon>Agaricomycotina</taxon>
        <taxon>Agaricomycetes</taxon>
        <taxon>Polyporales</taxon>
        <taxon>Gelatoporiaceae</taxon>
        <taxon>Gelatoporia</taxon>
    </lineage>
</organism>
<keyword evidence="2" id="KW-1185">Reference proteome</keyword>
<dbReference type="AlphaFoldDB" id="M2R9D5"/>
<dbReference type="Proteomes" id="UP000016930">
    <property type="component" value="Unassembled WGS sequence"/>
</dbReference>
<dbReference type="HOGENOM" id="CLU_1239984_0_0_1"/>
<evidence type="ECO:0000313" key="2">
    <source>
        <dbReference type="Proteomes" id="UP000016930"/>
    </source>
</evidence>
<proteinExistence type="predicted"/>
<evidence type="ECO:0000313" key="1">
    <source>
        <dbReference type="EMBL" id="EMD35047.1"/>
    </source>
</evidence>
<gene>
    <name evidence="1" type="ORF">CERSUDRAFT_125029</name>
</gene>
<accession>M2R9D5</accession>
<dbReference type="EMBL" id="KB445801">
    <property type="protein sequence ID" value="EMD35047.1"/>
    <property type="molecule type" value="Genomic_DNA"/>
</dbReference>
<sequence>MSELANPTLPAPNTTATGWIKLAPNSKRDFIACFTTSDKVIYTFIGSLSKDVELVSNSATLGYNVASDDLNGTHQVNTATVGTNYFNLDLDNGVTIKGCGAGQQQRHALLRRRLRRSEWYPPGQLSDRRDELLQPQPRQRRHHFRKARCFRFFCSDHRRLWWLDQGRVCLFLKQGSYIRVIHTALLTYFVGYQAHNYLHRLGRGERNVSCRRSFGLRRLASFS</sequence>
<protein>
    <submittedName>
        <fullName evidence="1">Uncharacterized protein</fullName>
    </submittedName>
</protein>
<name>M2R9D5_CERS8</name>
<reference evidence="1 2" key="1">
    <citation type="journal article" date="2012" name="Proc. Natl. Acad. Sci. U.S.A.">
        <title>Comparative genomics of Ceriporiopsis subvermispora and Phanerochaete chrysosporium provide insight into selective ligninolysis.</title>
        <authorList>
            <person name="Fernandez-Fueyo E."/>
            <person name="Ruiz-Duenas F.J."/>
            <person name="Ferreira P."/>
            <person name="Floudas D."/>
            <person name="Hibbett D.S."/>
            <person name="Canessa P."/>
            <person name="Larrondo L.F."/>
            <person name="James T.Y."/>
            <person name="Seelenfreund D."/>
            <person name="Lobos S."/>
            <person name="Polanco R."/>
            <person name="Tello M."/>
            <person name="Honda Y."/>
            <person name="Watanabe T."/>
            <person name="Watanabe T."/>
            <person name="Ryu J.S."/>
            <person name="Kubicek C.P."/>
            <person name="Schmoll M."/>
            <person name="Gaskell J."/>
            <person name="Hammel K.E."/>
            <person name="St John F.J."/>
            <person name="Vanden Wymelenberg A."/>
            <person name="Sabat G."/>
            <person name="Splinter BonDurant S."/>
            <person name="Syed K."/>
            <person name="Yadav J.S."/>
            <person name="Doddapaneni H."/>
            <person name="Subramanian V."/>
            <person name="Lavin J.L."/>
            <person name="Oguiza J.A."/>
            <person name="Perez G."/>
            <person name="Pisabarro A.G."/>
            <person name="Ramirez L."/>
            <person name="Santoyo F."/>
            <person name="Master E."/>
            <person name="Coutinho P.M."/>
            <person name="Henrissat B."/>
            <person name="Lombard V."/>
            <person name="Magnuson J.K."/>
            <person name="Kuees U."/>
            <person name="Hori C."/>
            <person name="Igarashi K."/>
            <person name="Samejima M."/>
            <person name="Held B.W."/>
            <person name="Barry K.W."/>
            <person name="LaButti K.M."/>
            <person name="Lapidus A."/>
            <person name="Lindquist E.A."/>
            <person name="Lucas S.M."/>
            <person name="Riley R."/>
            <person name="Salamov A.A."/>
            <person name="Hoffmeister D."/>
            <person name="Schwenk D."/>
            <person name="Hadar Y."/>
            <person name="Yarden O."/>
            <person name="de Vries R.P."/>
            <person name="Wiebenga A."/>
            <person name="Stenlid J."/>
            <person name="Eastwood D."/>
            <person name="Grigoriev I.V."/>
            <person name="Berka R.M."/>
            <person name="Blanchette R.A."/>
            <person name="Kersten P."/>
            <person name="Martinez A.T."/>
            <person name="Vicuna R."/>
            <person name="Cullen D."/>
        </authorList>
    </citation>
    <scope>NUCLEOTIDE SEQUENCE [LARGE SCALE GENOMIC DNA]</scope>
    <source>
        <strain evidence="1 2">B</strain>
    </source>
</reference>